<evidence type="ECO:0000313" key="3">
    <source>
        <dbReference type="EMBL" id="ASJ25218.1"/>
    </source>
</evidence>
<dbReference type="SUPFAM" id="SSF51735">
    <property type="entry name" value="NAD(P)-binding Rossmann-fold domains"/>
    <property type="match status" value="1"/>
</dbReference>
<dbReference type="OrthoDB" id="9789083at2"/>
<dbReference type="AlphaFoldDB" id="A0A248LKF5"/>
<dbReference type="Pfam" id="PF00106">
    <property type="entry name" value="adh_short"/>
    <property type="match status" value="1"/>
</dbReference>
<dbReference type="InterPro" id="IPR020904">
    <property type="entry name" value="Sc_DH/Rdtase_CS"/>
</dbReference>
<protein>
    <submittedName>
        <fullName evidence="3">Short-chain dehydrogenase</fullName>
    </submittedName>
</protein>
<evidence type="ECO:0000256" key="1">
    <source>
        <dbReference type="ARBA" id="ARBA00006484"/>
    </source>
</evidence>
<comment type="similarity">
    <text evidence="1">Belongs to the short-chain dehydrogenases/reductases (SDR) family.</text>
</comment>
<dbReference type="Proteomes" id="UP000197424">
    <property type="component" value="Chromosome"/>
</dbReference>
<accession>A0A248LKF5</accession>
<dbReference type="RefSeq" id="WP_088861182.1">
    <property type="nucleotide sequence ID" value="NZ_CP022115.1"/>
</dbReference>
<dbReference type="InterPro" id="IPR002347">
    <property type="entry name" value="SDR_fam"/>
</dbReference>
<dbReference type="PANTHER" id="PTHR44169:SF6">
    <property type="entry name" value="NADPH-DEPENDENT 1-ACYLDIHYDROXYACETONE PHOSPHATE REDUCTASE"/>
    <property type="match status" value="1"/>
</dbReference>
<dbReference type="PROSITE" id="PS00061">
    <property type="entry name" value="ADH_SHORT"/>
    <property type="match status" value="1"/>
</dbReference>
<evidence type="ECO:0000256" key="2">
    <source>
        <dbReference type="ARBA" id="ARBA00023002"/>
    </source>
</evidence>
<dbReference type="Gene3D" id="3.40.50.720">
    <property type="entry name" value="NAD(P)-binding Rossmann-like Domain"/>
    <property type="match status" value="1"/>
</dbReference>
<dbReference type="GO" id="GO:0016491">
    <property type="term" value="F:oxidoreductase activity"/>
    <property type="evidence" value="ECO:0007669"/>
    <property type="project" value="UniProtKB-KW"/>
</dbReference>
<evidence type="ECO:0000313" key="4">
    <source>
        <dbReference type="Proteomes" id="UP000197424"/>
    </source>
</evidence>
<dbReference type="PRINTS" id="PR00081">
    <property type="entry name" value="GDHRDH"/>
</dbReference>
<dbReference type="CDD" id="cd05374">
    <property type="entry name" value="17beta-HSD-like_SDR_c"/>
    <property type="match status" value="1"/>
</dbReference>
<organism evidence="3 4">
    <name type="scientific">Laribacter hongkongensis</name>
    <dbReference type="NCBI Taxonomy" id="168471"/>
    <lineage>
        <taxon>Bacteria</taxon>
        <taxon>Pseudomonadati</taxon>
        <taxon>Pseudomonadota</taxon>
        <taxon>Betaproteobacteria</taxon>
        <taxon>Neisseriales</taxon>
        <taxon>Aquaspirillaceae</taxon>
        <taxon>Laribacter</taxon>
    </lineage>
</organism>
<sequence length="277" mass="30978">MHEKRILVTGCSSGIGLASALCLQQAGWQVFASARRAEDVEKLRPQFPLALQMDVDSSESIRACVARVLEQTGGMLDAVFSNAGFGQPGAVEDIPRNALRQQFETNVFGAWELVSEVLPVMRRQGHGRILFNSSVLGFAPMRWRGAYNASKFALEGMVDTLRLELDGTGIQVSLVEPGPIVSRFRPNALQHFLAHVDHRHSVHADVYERELQRLQKEGEATRFTLPASAVAEVVVHALNARYQKARYRVTFPTQLFWWLRHVLPQRALDRLLIRAAG</sequence>
<name>A0A248LKF5_9NEIS</name>
<dbReference type="PANTHER" id="PTHR44169">
    <property type="entry name" value="NADPH-DEPENDENT 1-ACYLDIHYDROXYACETONE PHOSPHATE REDUCTASE"/>
    <property type="match status" value="1"/>
</dbReference>
<dbReference type="EMBL" id="CP022115">
    <property type="protein sequence ID" value="ASJ25218.1"/>
    <property type="molecule type" value="Genomic_DNA"/>
</dbReference>
<proteinExistence type="inferred from homology"/>
<keyword evidence="2" id="KW-0560">Oxidoreductase</keyword>
<gene>
    <name evidence="3" type="ORF">LHGZ1_2387</name>
</gene>
<reference evidence="4" key="1">
    <citation type="submission" date="2017-06" db="EMBL/GenBank/DDBJ databases">
        <title>Whole genome sequence of Laribacter hongkongensis LHGZ1.</title>
        <authorList>
            <person name="Chen D."/>
            <person name="Wu H."/>
            <person name="Chen J."/>
        </authorList>
    </citation>
    <scope>NUCLEOTIDE SEQUENCE [LARGE SCALE GENOMIC DNA]</scope>
    <source>
        <strain evidence="4">LHGZ1</strain>
    </source>
</reference>
<dbReference type="InterPro" id="IPR036291">
    <property type="entry name" value="NAD(P)-bd_dom_sf"/>
</dbReference>